<feature type="chain" id="PRO_5040790380" evidence="1">
    <location>
        <begin position="23"/>
        <end position="151"/>
    </location>
</feature>
<comment type="caution">
    <text evidence="2">The sequence shown here is derived from an EMBL/GenBank/DDBJ whole genome shotgun (WGS) entry which is preliminary data.</text>
</comment>
<feature type="non-terminal residue" evidence="2">
    <location>
        <position position="151"/>
    </location>
</feature>
<evidence type="ECO:0000256" key="1">
    <source>
        <dbReference type="SAM" id="SignalP"/>
    </source>
</evidence>
<dbReference type="AlphaFoldDB" id="A0A9X9QB62"/>
<proteinExistence type="predicted"/>
<evidence type="ECO:0000313" key="3">
    <source>
        <dbReference type="Proteomes" id="UP000269945"/>
    </source>
</evidence>
<keyword evidence="1" id="KW-0732">Signal</keyword>
<evidence type="ECO:0000313" key="2">
    <source>
        <dbReference type="EMBL" id="VCX43105.1"/>
    </source>
</evidence>
<sequence length="151" mass="16186">MMTAGGSVTVLLAWRFGEMVTAVPTPSPGGVHAAQAVASLLSQSVGACVPHSWGLEPVMLLRGNGASQLERRLAAWLCGPGRGCHLVSVLHSTSCLFPYNLVTSFLFVVCYKLSHLEILSGNKYFLKTRIDEKWGASRGLLLAVKMDAVFP</sequence>
<keyword evidence="3" id="KW-1185">Reference proteome</keyword>
<feature type="signal peptide" evidence="1">
    <location>
        <begin position="1"/>
        <end position="22"/>
    </location>
</feature>
<gene>
    <name evidence="2" type="ORF">BN2614_LOCUS1</name>
</gene>
<reference evidence="2 3" key="1">
    <citation type="submission" date="2018-10" db="EMBL/GenBank/DDBJ databases">
        <authorList>
            <person name="Ekblom R."/>
            <person name="Jareborg N."/>
        </authorList>
    </citation>
    <scope>NUCLEOTIDE SEQUENCE [LARGE SCALE GENOMIC DNA]</scope>
    <source>
        <tissue evidence="2">Muscle</tissue>
    </source>
</reference>
<protein>
    <submittedName>
        <fullName evidence="2">Uncharacterized protein</fullName>
    </submittedName>
</protein>
<name>A0A9X9QB62_GULGU</name>
<dbReference type="Proteomes" id="UP000269945">
    <property type="component" value="Unassembled WGS sequence"/>
</dbReference>
<organism evidence="2 3">
    <name type="scientific">Gulo gulo</name>
    <name type="common">Wolverine</name>
    <name type="synonym">Gluton</name>
    <dbReference type="NCBI Taxonomy" id="48420"/>
    <lineage>
        <taxon>Eukaryota</taxon>
        <taxon>Metazoa</taxon>
        <taxon>Chordata</taxon>
        <taxon>Craniata</taxon>
        <taxon>Vertebrata</taxon>
        <taxon>Euteleostomi</taxon>
        <taxon>Mammalia</taxon>
        <taxon>Eutheria</taxon>
        <taxon>Laurasiatheria</taxon>
        <taxon>Carnivora</taxon>
        <taxon>Caniformia</taxon>
        <taxon>Musteloidea</taxon>
        <taxon>Mustelidae</taxon>
        <taxon>Guloninae</taxon>
        <taxon>Gulo</taxon>
    </lineage>
</organism>
<dbReference type="EMBL" id="CYRY02047180">
    <property type="protein sequence ID" value="VCX43105.1"/>
    <property type="molecule type" value="Genomic_DNA"/>
</dbReference>
<accession>A0A9X9QB62</accession>